<sequence>MAVRDGAGHTMREVVPLSDVICVAAYVCSSPLNIDTARQSATAACDGDVENRIRQRMPDIETHDPILEEEPHAECAAG</sequence>
<proteinExistence type="predicted"/>
<dbReference type="EMBL" id="CP050898">
    <property type="protein sequence ID" value="QIX20087.1"/>
    <property type="molecule type" value="Genomic_DNA"/>
</dbReference>
<accession>A0A6H0ZJ61</accession>
<evidence type="ECO:0000313" key="2">
    <source>
        <dbReference type="Proteomes" id="UP000500870"/>
    </source>
</evidence>
<reference evidence="1 2" key="1">
    <citation type="submission" date="2020-04" db="EMBL/GenBank/DDBJ databases">
        <title>FDA dAtabase for Regulatory Grade micrObial Sequences (FDA-ARGOS): Supporting development and validation of Infectious Disease Dx tests.</title>
        <authorList>
            <person name="Sciortino C."/>
            <person name="Tallon L."/>
            <person name="Sadzewicz L."/>
            <person name="Vavikolanu K."/>
            <person name="Mehta A."/>
            <person name="Aluvathingal J."/>
            <person name="Nadendla S."/>
            <person name="Nandy P."/>
            <person name="Geyer C."/>
            <person name="Yan Y."/>
            <person name="Sichtig H."/>
        </authorList>
    </citation>
    <scope>NUCLEOTIDE SEQUENCE [LARGE SCALE GENOMIC DNA]</scope>
    <source>
        <strain evidence="1 2">FDAARGOS_633</strain>
    </source>
</reference>
<organism evidence="1 2">
    <name type="scientific">Agrobacterium pusense</name>
    <dbReference type="NCBI Taxonomy" id="648995"/>
    <lineage>
        <taxon>Bacteria</taxon>
        <taxon>Pseudomonadati</taxon>
        <taxon>Pseudomonadota</taxon>
        <taxon>Alphaproteobacteria</taxon>
        <taxon>Hyphomicrobiales</taxon>
        <taxon>Rhizobiaceae</taxon>
        <taxon>Rhizobium/Agrobacterium group</taxon>
        <taxon>Agrobacterium</taxon>
    </lineage>
</organism>
<dbReference type="Proteomes" id="UP000500870">
    <property type="component" value="Chromosome 1"/>
</dbReference>
<dbReference type="RefSeq" id="WP_162484560.1">
    <property type="nucleotide sequence ID" value="NZ_CP048584.1"/>
</dbReference>
<name>A0A6H0ZJ61_9HYPH</name>
<evidence type="ECO:0000313" key="1">
    <source>
        <dbReference type="EMBL" id="QIX20087.1"/>
    </source>
</evidence>
<protein>
    <submittedName>
        <fullName evidence="1">Uncharacterized protein</fullName>
    </submittedName>
</protein>
<gene>
    <name evidence="1" type="ORF">FOB41_16130</name>
</gene>
<dbReference type="AlphaFoldDB" id="A0A6H0ZJ61"/>